<keyword evidence="4" id="KW-1185">Reference proteome</keyword>
<dbReference type="OrthoDB" id="9808429at2"/>
<dbReference type="PANTHER" id="PTHR31793:SF37">
    <property type="entry name" value="ACYL-COA THIOESTER HYDROLASE YBGC"/>
    <property type="match status" value="1"/>
</dbReference>
<organism evidence="3 4">
    <name type="scientific">Devosia insulae DS-56</name>
    <dbReference type="NCBI Taxonomy" id="1116389"/>
    <lineage>
        <taxon>Bacteria</taxon>
        <taxon>Pseudomonadati</taxon>
        <taxon>Pseudomonadota</taxon>
        <taxon>Alphaproteobacteria</taxon>
        <taxon>Hyphomicrobiales</taxon>
        <taxon>Devosiaceae</taxon>
        <taxon>Devosia</taxon>
    </lineage>
</organism>
<comment type="similarity">
    <text evidence="1">Belongs to the 4-hydroxybenzoyl-CoA thioesterase family.</text>
</comment>
<dbReference type="SUPFAM" id="SSF54637">
    <property type="entry name" value="Thioesterase/thiol ester dehydrase-isomerase"/>
    <property type="match status" value="1"/>
</dbReference>
<dbReference type="PANTHER" id="PTHR31793">
    <property type="entry name" value="4-HYDROXYBENZOYL-COA THIOESTERASE FAMILY MEMBER"/>
    <property type="match status" value="1"/>
</dbReference>
<protein>
    <submittedName>
        <fullName evidence="3">Uncharacterized protein</fullName>
    </submittedName>
</protein>
<dbReference type="AlphaFoldDB" id="A0A1E5XS50"/>
<name>A0A1E5XS50_9HYPH</name>
<dbReference type="GO" id="GO:0047617">
    <property type="term" value="F:fatty acyl-CoA hydrolase activity"/>
    <property type="evidence" value="ECO:0007669"/>
    <property type="project" value="TreeGrafter"/>
</dbReference>
<dbReference type="Proteomes" id="UP000095463">
    <property type="component" value="Unassembled WGS sequence"/>
</dbReference>
<reference evidence="3 4" key="1">
    <citation type="journal article" date="2015" name="Genome Announc.">
        <title>Genome Assemblies of Three Soil-Associated Devosia species: D. insulae, D. limi, and D. soli.</title>
        <authorList>
            <person name="Hassan Y.I."/>
            <person name="Lepp D."/>
            <person name="Zhou T."/>
        </authorList>
    </citation>
    <scope>NUCLEOTIDE SEQUENCE [LARGE SCALE GENOMIC DNA]</scope>
    <source>
        <strain evidence="3 4">DS-56</strain>
    </source>
</reference>
<comment type="caution">
    <text evidence="3">The sequence shown here is derived from an EMBL/GenBank/DDBJ whole genome shotgun (WGS) entry which is preliminary data.</text>
</comment>
<dbReference type="NCBIfam" id="TIGR00051">
    <property type="entry name" value="YbgC/FadM family acyl-CoA thioesterase"/>
    <property type="match status" value="1"/>
</dbReference>
<dbReference type="Pfam" id="PF13279">
    <property type="entry name" value="4HBT_2"/>
    <property type="match status" value="1"/>
</dbReference>
<dbReference type="Gene3D" id="3.10.129.10">
    <property type="entry name" value="Hotdog Thioesterase"/>
    <property type="match status" value="1"/>
</dbReference>
<dbReference type="PIRSF" id="PIRSF003230">
    <property type="entry name" value="YbgC"/>
    <property type="match status" value="1"/>
</dbReference>
<gene>
    <name evidence="3" type="ORF">VW23_016035</name>
</gene>
<dbReference type="InterPro" id="IPR006684">
    <property type="entry name" value="YbgC/YbaW"/>
</dbReference>
<dbReference type="InterPro" id="IPR050563">
    <property type="entry name" value="4-hydroxybenzoyl-CoA_TE"/>
</dbReference>
<dbReference type="InterPro" id="IPR029069">
    <property type="entry name" value="HotDog_dom_sf"/>
</dbReference>
<dbReference type="FunFam" id="3.10.129.10:FF:000004">
    <property type="entry name" value="Tol-pal system-associated acyl-CoA thioesterase"/>
    <property type="match status" value="1"/>
</dbReference>
<accession>A0A1E5XS50</accession>
<dbReference type="RefSeq" id="WP_069909348.1">
    <property type="nucleotide sequence ID" value="NZ_LAJE02000158.1"/>
</dbReference>
<dbReference type="CDD" id="cd00586">
    <property type="entry name" value="4HBT"/>
    <property type="match status" value="1"/>
</dbReference>
<proteinExistence type="inferred from homology"/>
<dbReference type="EMBL" id="LAJE02000158">
    <property type="protein sequence ID" value="OEO31418.1"/>
    <property type="molecule type" value="Genomic_DNA"/>
</dbReference>
<evidence type="ECO:0000313" key="4">
    <source>
        <dbReference type="Proteomes" id="UP000095463"/>
    </source>
</evidence>
<evidence type="ECO:0000313" key="3">
    <source>
        <dbReference type="EMBL" id="OEO31418.1"/>
    </source>
</evidence>
<keyword evidence="2" id="KW-0378">Hydrolase</keyword>
<sequence length="130" mass="14470">MTSSHFTARVYYEDTDFSGNVYHAAYLHFFERARTEFLRERGVHHSELVKDGIAFAVRSMSIDFKAAAHIDDLLEVTTEVGSLTAARLNLVQSISLDGVEITRAEVQVVAIKTSGGVARMPRELLDLLKA</sequence>
<evidence type="ECO:0000256" key="2">
    <source>
        <dbReference type="ARBA" id="ARBA00022801"/>
    </source>
</evidence>
<evidence type="ECO:0000256" key="1">
    <source>
        <dbReference type="ARBA" id="ARBA00005953"/>
    </source>
</evidence>